<dbReference type="PANTHER" id="PTHR34049:SF2">
    <property type="entry name" value="F-BOX DOMAIN CONTAINING PROTEIN, EXPRESSED"/>
    <property type="match status" value="1"/>
</dbReference>
<sequence length="136" mass="15584">MKFCYGSGNTPIDVSKQNKLDRTPKTPGAFECIAESRLESLLTDLLNKKAFKNSMPTERIYAFLWKSITNELKTVEEEEAEEEENVDVSHTREYNMEDDVLPPATEEVGNMADTNWDVAILQDTVRELESQVHDLR</sequence>
<feature type="compositionally biased region" description="Acidic residues" evidence="1">
    <location>
        <begin position="76"/>
        <end position="86"/>
    </location>
</feature>
<accession>A0A2G2VLR2</accession>
<reference evidence="2 3" key="1">
    <citation type="journal article" date="2017" name="Genome Biol.">
        <title>New reference genome sequences of hot pepper reveal the massive evolution of plant disease-resistance genes by retroduplication.</title>
        <authorList>
            <person name="Kim S."/>
            <person name="Park J."/>
            <person name="Yeom S.I."/>
            <person name="Kim Y.M."/>
            <person name="Seo E."/>
            <person name="Kim K.T."/>
            <person name="Kim M.S."/>
            <person name="Lee J.M."/>
            <person name="Cheong K."/>
            <person name="Shin H.S."/>
            <person name="Kim S.B."/>
            <person name="Han K."/>
            <person name="Lee J."/>
            <person name="Park M."/>
            <person name="Lee H.A."/>
            <person name="Lee H.Y."/>
            <person name="Lee Y."/>
            <person name="Oh S."/>
            <person name="Lee J.H."/>
            <person name="Choi E."/>
            <person name="Choi E."/>
            <person name="Lee S.E."/>
            <person name="Jeon J."/>
            <person name="Kim H."/>
            <person name="Choi G."/>
            <person name="Song H."/>
            <person name="Lee J."/>
            <person name="Lee S.C."/>
            <person name="Kwon J.K."/>
            <person name="Lee H.Y."/>
            <person name="Koo N."/>
            <person name="Hong Y."/>
            <person name="Kim R.W."/>
            <person name="Kang W.H."/>
            <person name="Huh J.H."/>
            <person name="Kang B.C."/>
            <person name="Yang T.J."/>
            <person name="Lee Y.H."/>
            <person name="Bennetzen J.L."/>
            <person name="Choi D."/>
        </authorList>
    </citation>
    <scope>NUCLEOTIDE SEQUENCE [LARGE SCALE GENOMIC DNA]</scope>
    <source>
        <strain evidence="3">cv. PBC81</strain>
    </source>
</reference>
<reference evidence="3" key="2">
    <citation type="journal article" date="2017" name="J. Anim. Genet.">
        <title>Multiple reference genome sequences of hot pepper reveal the massive evolution of plant disease resistance genes by retroduplication.</title>
        <authorList>
            <person name="Kim S."/>
            <person name="Park J."/>
            <person name="Yeom S.-I."/>
            <person name="Kim Y.-M."/>
            <person name="Seo E."/>
            <person name="Kim K.-T."/>
            <person name="Kim M.-S."/>
            <person name="Lee J.M."/>
            <person name="Cheong K."/>
            <person name="Shin H.-S."/>
            <person name="Kim S.-B."/>
            <person name="Han K."/>
            <person name="Lee J."/>
            <person name="Park M."/>
            <person name="Lee H.-A."/>
            <person name="Lee H.-Y."/>
            <person name="Lee Y."/>
            <person name="Oh S."/>
            <person name="Lee J.H."/>
            <person name="Choi E."/>
            <person name="Choi E."/>
            <person name="Lee S.E."/>
            <person name="Jeon J."/>
            <person name="Kim H."/>
            <person name="Choi G."/>
            <person name="Song H."/>
            <person name="Lee J."/>
            <person name="Lee S.-C."/>
            <person name="Kwon J.-K."/>
            <person name="Lee H.-Y."/>
            <person name="Koo N."/>
            <person name="Hong Y."/>
            <person name="Kim R.W."/>
            <person name="Kang W.-H."/>
            <person name="Huh J.H."/>
            <person name="Kang B.-C."/>
            <person name="Yang T.-J."/>
            <person name="Lee Y.-H."/>
            <person name="Bennetzen J.L."/>
            <person name="Choi D."/>
        </authorList>
    </citation>
    <scope>NUCLEOTIDE SEQUENCE [LARGE SCALE GENOMIC DNA]</scope>
    <source>
        <strain evidence="3">cv. PBC81</strain>
    </source>
</reference>
<evidence type="ECO:0000256" key="1">
    <source>
        <dbReference type="SAM" id="MobiDB-lite"/>
    </source>
</evidence>
<evidence type="ECO:0000313" key="3">
    <source>
        <dbReference type="Proteomes" id="UP000224567"/>
    </source>
</evidence>
<dbReference type="PANTHER" id="PTHR34049">
    <property type="entry name" value="F-BOX PROTEIN SKIP27"/>
    <property type="match status" value="1"/>
</dbReference>
<gene>
    <name evidence="2" type="ORF">CQW23_25697</name>
</gene>
<name>A0A2G2VLR2_CAPBA</name>
<feature type="region of interest" description="Disordered" evidence="1">
    <location>
        <begin position="75"/>
        <end position="96"/>
    </location>
</feature>
<dbReference type="Proteomes" id="UP000224567">
    <property type="component" value="Unassembled WGS sequence"/>
</dbReference>
<dbReference type="InterPro" id="IPR045286">
    <property type="entry name" value="FBS1-like"/>
</dbReference>
<organism evidence="2 3">
    <name type="scientific">Capsicum baccatum</name>
    <name type="common">Peruvian pepper</name>
    <dbReference type="NCBI Taxonomy" id="33114"/>
    <lineage>
        <taxon>Eukaryota</taxon>
        <taxon>Viridiplantae</taxon>
        <taxon>Streptophyta</taxon>
        <taxon>Embryophyta</taxon>
        <taxon>Tracheophyta</taxon>
        <taxon>Spermatophyta</taxon>
        <taxon>Magnoliopsida</taxon>
        <taxon>eudicotyledons</taxon>
        <taxon>Gunneridae</taxon>
        <taxon>Pentapetalae</taxon>
        <taxon>asterids</taxon>
        <taxon>lamiids</taxon>
        <taxon>Solanales</taxon>
        <taxon>Solanaceae</taxon>
        <taxon>Solanoideae</taxon>
        <taxon>Capsiceae</taxon>
        <taxon>Capsicum</taxon>
    </lineage>
</organism>
<keyword evidence="3" id="KW-1185">Reference proteome</keyword>
<proteinExistence type="predicted"/>
<dbReference type="EMBL" id="MLFT02000011">
    <property type="protein sequence ID" value="PHT33897.1"/>
    <property type="molecule type" value="Genomic_DNA"/>
</dbReference>
<evidence type="ECO:0000313" key="2">
    <source>
        <dbReference type="EMBL" id="PHT33897.1"/>
    </source>
</evidence>
<comment type="caution">
    <text evidence="2">The sequence shown here is derived from an EMBL/GenBank/DDBJ whole genome shotgun (WGS) entry which is preliminary data.</text>
</comment>
<dbReference type="AlphaFoldDB" id="A0A2G2VLR2"/>
<protein>
    <submittedName>
        <fullName evidence="2">F-box protein</fullName>
    </submittedName>
</protein>